<organism evidence="3 4">
    <name type="scientific">Oryza meyeriana var. granulata</name>
    <dbReference type="NCBI Taxonomy" id="110450"/>
    <lineage>
        <taxon>Eukaryota</taxon>
        <taxon>Viridiplantae</taxon>
        <taxon>Streptophyta</taxon>
        <taxon>Embryophyta</taxon>
        <taxon>Tracheophyta</taxon>
        <taxon>Spermatophyta</taxon>
        <taxon>Magnoliopsida</taxon>
        <taxon>Liliopsida</taxon>
        <taxon>Poales</taxon>
        <taxon>Poaceae</taxon>
        <taxon>BOP clade</taxon>
        <taxon>Oryzoideae</taxon>
        <taxon>Oryzeae</taxon>
        <taxon>Oryzinae</taxon>
        <taxon>Oryza</taxon>
        <taxon>Oryza meyeriana</taxon>
    </lineage>
</organism>
<feature type="compositionally biased region" description="Low complexity" evidence="1">
    <location>
        <begin position="193"/>
        <end position="215"/>
    </location>
</feature>
<comment type="caution">
    <text evidence="3">The sequence shown here is derived from an EMBL/GenBank/DDBJ whole genome shotgun (WGS) entry which is preliminary data.</text>
</comment>
<proteinExistence type="predicted"/>
<feature type="region of interest" description="Disordered" evidence="1">
    <location>
        <begin position="170"/>
        <end position="238"/>
    </location>
</feature>
<protein>
    <recommendedName>
        <fullName evidence="2">DUF7086 domain-containing protein</fullName>
    </recommendedName>
</protein>
<keyword evidence="4" id="KW-1185">Reference proteome</keyword>
<feature type="region of interest" description="Disordered" evidence="1">
    <location>
        <begin position="1"/>
        <end position="70"/>
    </location>
</feature>
<dbReference type="EMBL" id="SPHZ02000003">
    <property type="protein sequence ID" value="KAF0926545.1"/>
    <property type="molecule type" value="Genomic_DNA"/>
</dbReference>
<gene>
    <name evidence="3" type="ORF">E2562_026033</name>
</gene>
<accession>A0A6G1EPN2</accession>
<evidence type="ECO:0000313" key="4">
    <source>
        <dbReference type="Proteomes" id="UP000479710"/>
    </source>
</evidence>
<feature type="region of interest" description="Disordered" evidence="1">
    <location>
        <begin position="338"/>
        <end position="373"/>
    </location>
</feature>
<feature type="domain" description="DUF7086" evidence="2">
    <location>
        <begin position="252"/>
        <end position="330"/>
    </location>
</feature>
<dbReference type="AlphaFoldDB" id="A0A6G1EPN2"/>
<dbReference type="OrthoDB" id="1900495at2759"/>
<dbReference type="Pfam" id="PF23324">
    <property type="entry name" value="DUF7086"/>
    <property type="match status" value="1"/>
</dbReference>
<sequence length="373" mass="39012">MGREVPSPVRDAGSSSGQKRKAFTMENGGEDNVPPSWLKLSLGPVVYGDAKDTDDDSSAAVTTSPEELPRARPVLQGAMAATAQPSPIPAVDTNAVDTNDAVAPAFVASATGVLVDDGNGGALTAASVLYTGDVSGSIPVAFQVGCDGNVSVVAPCSNFLVPSGSLDNSLHHQYHQQSSSTRQPTRSARRRSNASVASSSGSGGVAAPTNTNNNGANGGGNDNDDNNGTGNFVANPPYPWATNEMAKHHSLAELRRRGITTLKGEAQCRRCDTRKMMVYNIEDKFQEVAKYFRENCLDMNDRASARWMNPTIPDCDNCGQKNSMRPKTSSGTKLVVAGARAGEDGDACAEQEEQAKLRKRSSSAPSSPPGPPA</sequence>
<dbReference type="PANTHER" id="PTHR34272:SF1">
    <property type="entry name" value="EXPRESSED PROTEIN"/>
    <property type="match status" value="1"/>
</dbReference>
<evidence type="ECO:0000313" key="3">
    <source>
        <dbReference type="EMBL" id="KAF0926545.1"/>
    </source>
</evidence>
<evidence type="ECO:0000259" key="2">
    <source>
        <dbReference type="Pfam" id="PF23324"/>
    </source>
</evidence>
<reference evidence="3 4" key="1">
    <citation type="submission" date="2019-11" db="EMBL/GenBank/DDBJ databases">
        <title>Whole genome sequence of Oryza granulata.</title>
        <authorList>
            <person name="Li W."/>
        </authorList>
    </citation>
    <scope>NUCLEOTIDE SEQUENCE [LARGE SCALE GENOMIC DNA]</scope>
    <source>
        <strain evidence="4">cv. Menghai</strain>
        <tissue evidence="3">Leaf</tissue>
    </source>
</reference>
<name>A0A6G1EPN2_9ORYZ</name>
<dbReference type="InterPro" id="IPR055513">
    <property type="entry name" value="DUF7086"/>
</dbReference>
<dbReference type="Proteomes" id="UP000479710">
    <property type="component" value="Unassembled WGS sequence"/>
</dbReference>
<evidence type="ECO:0000256" key="1">
    <source>
        <dbReference type="SAM" id="MobiDB-lite"/>
    </source>
</evidence>
<feature type="compositionally biased region" description="Low complexity" evidence="1">
    <location>
        <begin position="175"/>
        <end position="186"/>
    </location>
</feature>
<dbReference type="PANTHER" id="PTHR34272">
    <property type="entry name" value="EXPRESSED PROTEIN"/>
    <property type="match status" value="1"/>
</dbReference>